<dbReference type="Proteomes" id="UP000029672">
    <property type="component" value="Chromosome"/>
</dbReference>
<dbReference type="HOGENOM" id="CLU_2522704_0_0_6"/>
<dbReference type="AlphaFoldDB" id="A0A097EM01"/>
<dbReference type="RefSeq" id="WP_040007568.1">
    <property type="nucleotide sequence ID" value="NZ_CP009574.1"/>
</dbReference>
<keyword evidence="2" id="KW-1185">Reference proteome</keyword>
<protein>
    <submittedName>
        <fullName evidence="1">Uncharacterized protein</fullName>
    </submittedName>
</protein>
<organism evidence="1 2">
    <name type="scientific">Candidatus Francisella endociliophora</name>
    <dbReference type="NCBI Taxonomy" id="653937"/>
    <lineage>
        <taxon>Bacteria</taxon>
        <taxon>Pseudomonadati</taxon>
        <taxon>Pseudomonadota</taxon>
        <taxon>Gammaproteobacteria</taxon>
        <taxon>Thiotrichales</taxon>
        <taxon>Francisellaceae</taxon>
        <taxon>Francisella</taxon>
    </lineage>
</organism>
<dbReference type="KEGG" id="frf:LO80_00475"/>
<gene>
    <name evidence="1" type="ORF">LO80_00475</name>
</gene>
<sequence>MKKLALISFGILGVAISYAYMRPADPYNMYDGPEVKEERAEGSAYVPPDREFINSRYGEYIDNRESEFRPGQDADRLFWSYSQP</sequence>
<accession>A0A097EM01</accession>
<dbReference type="STRING" id="1547445.LO80_00475"/>
<dbReference type="OrthoDB" id="5604870at2"/>
<name>A0A097EM01_9GAMM</name>
<evidence type="ECO:0000313" key="1">
    <source>
        <dbReference type="EMBL" id="AIT08596.1"/>
    </source>
</evidence>
<reference evidence="1 2" key="1">
    <citation type="submission" date="2014-10" db="EMBL/GenBank/DDBJ databases">
        <title>Whole genome sequence of Francisella endociliophora strain FSC1006, isolated from a laboratory culture of the marine ciliate Euplotes raikovi.</title>
        <authorList>
            <person name="Granberg M."/>
            <person name="Backman S."/>
            <person name="Lundmark E."/>
            <person name="Nilsson E."/>
            <person name="Karlsson E."/>
            <person name="Thelaus J."/>
            <person name="Ohrman C."/>
            <person name="Larkeryd A."/>
            <person name="Stenberg P."/>
        </authorList>
    </citation>
    <scope>NUCLEOTIDE SEQUENCE [LARGE SCALE GENOMIC DNA]</scope>
    <source>
        <strain evidence="1 2">FSC1006</strain>
    </source>
</reference>
<proteinExistence type="predicted"/>
<dbReference type="EMBL" id="CP009574">
    <property type="protein sequence ID" value="AIT08596.1"/>
    <property type="molecule type" value="Genomic_DNA"/>
</dbReference>
<evidence type="ECO:0000313" key="2">
    <source>
        <dbReference type="Proteomes" id="UP000029672"/>
    </source>
</evidence>